<keyword evidence="5 13" id="KW-1003">Cell membrane</keyword>
<keyword evidence="16" id="KW-1185">Reference proteome</keyword>
<dbReference type="PRINTS" id="PR00950">
    <property type="entry name" value="TYPE3IMSPROT"/>
</dbReference>
<name>A0A9X2L9M9_9PROT</name>
<dbReference type="SUPFAM" id="SSF160544">
    <property type="entry name" value="EscU C-terminal domain-like"/>
    <property type="match status" value="1"/>
</dbReference>
<sequence length="360" mass="39880">MADEPDESQKTEEASPKKLADARKKGDVPVSKEVATLGSMVAAIMLIAFLAPSLVRTISGKTTPFVASIHEIRVQNTQYDVLAVLGELFTKIMAAMSPLFLAFAGAALLATLGQNALVFAVDRIKPKAERLNPMKGLKRMFSQDSLVELAKNLVKVGVVTGVVALFTLNELENFTAMASYDLNEVPRRMQGMVIKLLAAVLIVMILVAVIDVIWKQMEWKKKQRMTKQEVKDEFKQTEGDPQIKQRLAEIRRSKKRKDAIGKVPDATVLIMNPTHYAVALRYVPSEGDAPVCIAKGRNLIALEMRRKAEEHNVPVIENPPLARALHAALEEDQPIPPQFFKAVAEIINYVYRSGQRSLSL</sequence>
<evidence type="ECO:0000256" key="6">
    <source>
        <dbReference type="ARBA" id="ARBA00022692"/>
    </source>
</evidence>
<dbReference type="InterPro" id="IPR029025">
    <property type="entry name" value="T3SS_substrate_exporter_C"/>
</dbReference>
<keyword evidence="4 13" id="KW-0813">Transport</keyword>
<evidence type="ECO:0000313" key="16">
    <source>
        <dbReference type="Proteomes" id="UP001142610"/>
    </source>
</evidence>
<evidence type="ECO:0000256" key="12">
    <source>
        <dbReference type="ARBA" id="ARBA00025078"/>
    </source>
</evidence>
<evidence type="ECO:0000256" key="9">
    <source>
        <dbReference type="ARBA" id="ARBA00022989"/>
    </source>
</evidence>
<dbReference type="InterPro" id="IPR006136">
    <property type="entry name" value="FlhB"/>
</dbReference>
<dbReference type="GO" id="GO:0005886">
    <property type="term" value="C:plasma membrane"/>
    <property type="evidence" value="ECO:0007669"/>
    <property type="project" value="UniProtKB-SubCell"/>
</dbReference>
<evidence type="ECO:0000256" key="13">
    <source>
        <dbReference type="RuleBase" id="RU364091"/>
    </source>
</evidence>
<evidence type="ECO:0000256" key="8">
    <source>
        <dbReference type="ARBA" id="ARBA00022927"/>
    </source>
</evidence>
<evidence type="ECO:0000256" key="3">
    <source>
        <dbReference type="ARBA" id="ARBA00021622"/>
    </source>
</evidence>
<feature type="transmembrane region" description="Helical" evidence="13">
    <location>
        <begin position="189"/>
        <end position="214"/>
    </location>
</feature>
<keyword evidence="7 13" id="KW-1005">Bacterial flagellum biogenesis</keyword>
<evidence type="ECO:0000313" key="15">
    <source>
        <dbReference type="EMBL" id="MCQ8185488.1"/>
    </source>
</evidence>
<keyword evidence="15" id="KW-0969">Cilium</keyword>
<feature type="compositionally biased region" description="Basic and acidic residues" evidence="14">
    <location>
        <begin position="7"/>
        <end position="24"/>
    </location>
</feature>
<evidence type="ECO:0000256" key="10">
    <source>
        <dbReference type="ARBA" id="ARBA00023136"/>
    </source>
</evidence>
<dbReference type="Pfam" id="PF01312">
    <property type="entry name" value="Bac_export_2"/>
    <property type="match status" value="1"/>
</dbReference>
<evidence type="ECO:0000256" key="1">
    <source>
        <dbReference type="ARBA" id="ARBA00004651"/>
    </source>
</evidence>
<organism evidence="15 16">
    <name type="scientific">Parvularcula maris</name>
    <dbReference type="NCBI Taxonomy" id="2965077"/>
    <lineage>
        <taxon>Bacteria</taxon>
        <taxon>Pseudomonadati</taxon>
        <taxon>Pseudomonadota</taxon>
        <taxon>Alphaproteobacteria</taxon>
        <taxon>Parvularculales</taxon>
        <taxon>Parvularculaceae</taxon>
        <taxon>Parvularcula</taxon>
    </lineage>
</organism>
<dbReference type="AlphaFoldDB" id="A0A9X2L9M9"/>
<keyword evidence="9 13" id="KW-1133">Transmembrane helix</keyword>
<feature type="region of interest" description="Disordered" evidence="14">
    <location>
        <begin position="1"/>
        <end position="24"/>
    </location>
</feature>
<comment type="similarity">
    <text evidence="2 13">Belongs to the type III secretion exporter family.</text>
</comment>
<feature type="transmembrane region" description="Helical" evidence="13">
    <location>
        <begin position="34"/>
        <end position="55"/>
    </location>
</feature>
<reference evidence="15" key="1">
    <citation type="submission" date="2022-07" db="EMBL/GenBank/DDBJ databases">
        <title>Parvularcula maris sp. nov., an algicidal bacterium isolated from seawater.</title>
        <authorList>
            <person name="Li F."/>
        </authorList>
    </citation>
    <scope>NUCLEOTIDE SEQUENCE</scope>
    <source>
        <strain evidence="15">BGMRC 0090</strain>
    </source>
</reference>
<dbReference type="EMBL" id="JANIBC010000005">
    <property type="protein sequence ID" value="MCQ8185488.1"/>
    <property type="molecule type" value="Genomic_DNA"/>
</dbReference>
<comment type="caution">
    <text evidence="13">Lacks conserved residue(s) required for the propagation of feature annotation.</text>
</comment>
<dbReference type="GO" id="GO:0044780">
    <property type="term" value="P:bacterial-type flagellum assembly"/>
    <property type="evidence" value="ECO:0007669"/>
    <property type="project" value="InterPro"/>
</dbReference>
<dbReference type="Proteomes" id="UP001142610">
    <property type="component" value="Unassembled WGS sequence"/>
</dbReference>
<accession>A0A9X2L9M9</accession>
<gene>
    <name evidence="13 15" type="primary">flhB</name>
    <name evidence="15" type="ORF">NOG11_08775</name>
</gene>
<dbReference type="Gene3D" id="3.40.1690.10">
    <property type="entry name" value="secretion proteins EscU"/>
    <property type="match status" value="1"/>
</dbReference>
<keyword evidence="6 13" id="KW-0812">Transmembrane</keyword>
<dbReference type="NCBIfam" id="TIGR00328">
    <property type="entry name" value="flhB"/>
    <property type="match status" value="1"/>
</dbReference>
<dbReference type="RefSeq" id="WP_256619374.1">
    <property type="nucleotide sequence ID" value="NZ_JANIBC010000005.1"/>
</dbReference>
<proteinExistence type="inferred from homology"/>
<comment type="function">
    <text evidence="12 13">Required for formation of the rod structure in the basal body of the flagellar apparatus. Together with FliI and FliH, may constitute the export apparatus of flagellin.</text>
</comment>
<evidence type="ECO:0000256" key="11">
    <source>
        <dbReference type="ARBA" id="ARBA00023225"/>
    </source>
</evidence>
<evidence type="ECO:0000256" key="14">
    <source>
        <dbReference type="SAM" id="MobiDB-lite"/>
    </source>
</evidence>
<dbReference type="PANTHER" id="PTHR30531">
    <property type="entry name" value="FLAGELLAR BIOSYNTHETIC PROTEIN FLHB"/>
    <property type="match status" value="1"/>
</dbReference>
<evidence type="ECO:0000256" key="4">
    <source>
        <dbReference type="ARBA" id="ARBA00022448"/>
    </source>
</evidence>
<keyword evidence="11 13" id="KW-1006">Bacterial flagellum protein export</keyword>
<dbReference type="PANTHER" id="PTHR30531:SF12">
    <property type="entry name" value="FLAGELLAR BIOSYNTHETIC PROTEIN FLHB"/>
    <property type="match status" value="1"/>
</dbReference>
<comment type="caution">
    <text evidence="15">The sequence shown here is derived from an EMBL/GenBank/DDBJ whole genome shotgun (WGS) entry which is preliminary data.</text>
</comment>
<keyword evidence="8 13" id="KW-0653">Protein transport</keyword>
<dbReference type="InterPro" id="IPR006135">
    <property type="entry name" value="T3SS_substrate_exporter"/>
</dbReference>
<protein>
    <recommendedName>
        <fullName evidence="3 13">Flagellar biosynthetic protein FlhB</fullName>
    </recommendedName>
</protein>
<comment type="subcellular location">
    <subcellularLocation>
        <location evidence="1">Cell membrane</location>
        <topology evidence="1">Multi-pass membrane protein</topology>
    </subcellularLocation>
</comment>
<feature type="transmembrane region" description="Helical" evidence="13">
    <location>
        <begin position="99"/>
        <end position="121"/>
    </location>
</feature>
<evidence type="ECO:0000256" key="7">
    <source>
        <dbReference type="ARBA" id="ARBA00022795"/>
    </source>
</evidence>
<evidence type="ECO:0000256" key="5">
    <source>
        <dbReference type="ARBA" id="ARBA00022475"/>
    </source>
</evidence>
<keyword evidence="15" id="KW-0282">Flagellum</keyword>
<dbReference type="GO" id="GO:0009306">
    <property type="term" value="P:protein secretion"/>
    <property type="evidence" value="ECO:0007669"/>
    <property type="project" value="InterPro"/>
</dbReference>
<keyword evidence="15" id="KW-0966">Cell projection</keyword>
<keyword evidence="10 13" id="KW-0472">Membrane</keyword>
<evidence type="ECO:0000256" key="2">
    <source>
        <dbReference type="ARBA" id="ARBA00010690"/>
    </source>
</evidence>